<protein>
    <submittedName>
        <fullName evidence="10">DNA-binding response regulator, OmpR family, contains REC and winged-helix (WHTH) domain</fullName>
    </submittedName>
</protein>
<evidence type="ECO:0000256" key="6">
    <source>
        <dbReference type="PROSITE-ProRule" id="PRU00169"/>
    </source>
</evidence>
<dbReference type="SMART" id="SM00862">
    <property type="entry name" value="Trans_reg_C"/>
    <property type="match status" value="1"/>
</dbReference>
<keyword evidence="4 7" id="KW-0238">DNA-binding</keyword>
<keyword evidence="3" id="KW-0805">Transcription regulation</keyword>
<dbReference type="Proteomes" id="UP000199532">
    <property type="component" value="Unassembled WGS sequence"/>
</dbReference>
<feature type="domain" description="Response regulatory" evidence="8">
    <location>
        <begin position="2"/>
        <end position="116"/>
    </location>
</feature>
<sequence>MKILLVEDDSRISSFLQKGLEEAGYSVYLASDGYEARDMISADSWDLFILDVMLPDIDGLQLAQLIRYKKIDTPVLMLSALGEAEDKIKALDIGADDYLVKPIHFPELISRIKALRRRYELHYSKDQTLQCDDLSVNLDTHAVKRGNKQIQLSAKEFKLLVFLLENKNKTVTRSQILSAVWNTNLDTFTNVVDVYISYLRNKIDNDAASKLIKTVKGRGYIISGDK</sequence>
<dbReference type="FunFam" id="3.40.50.2300:FF:000001">
    <property type="entry name" value="DNA-binding response regulator PhoB"/>
    <property type="match status" value="1"/>
</dbReference>
<keyword evidence="2" id="KW-0902">Two-component regulatory system</keyword>
<evidence type="ECO:0000259" key="9">
    <source>
        <dbReference type="PROSITE" id="PS51755"/>
    </source>
</evidence>
<dbReference type="GO" id="GO:0005829">
    <property type="term" value="C:cytosol"/>
    <property type="evidence" value="ECO:0007669"/>
    <property type="project" value="TreeGrafter"/>
</dbReference>
<dbReference type="InterPro" id="IPR001867">
    <property type="entry name" value="OmpR/PhoB-type_DNA-bd"/>
</dbReference>
<dbReference type="STRING" id="408657.SAMN04487995_2643"/>
<dbReference type="GO" id="GO:0006355">
    <property type="term" value="P:regulation of DNA-templated transcription"/>
    <property type="evidence" value="ECO:0007669"/>
    <property type="project" value="InterPro"/>
</dbReference>
<dbReference type="GO" id="GO:0000156">
    <property type="term" value="F:phosphorelay response regulator activity"/>
    <property type="evidence" value="ECO:0007669"/>
    <property type="project" value="TreeGrafter"/>
</dbReference>
<dbReference type="PANTHER" id="PTHR48111">
    <property type="entry name" value="REGULATOR OF RPOS"/>
    <property type="match status" value="1"/>
</dbReference>
<keyword evidence="1 6" id="KW-0597">Phosphoprotein</keyword>
<dbReference type="CDD" id="cd00383">
    <property type="entry name" value="trans_reg_C"/>
    <property type="match status" value="1"/>
</dbReference>
<dbReference type="Pfam" id="PF00072">
    <property type="entry name" value="Response_reg"/>
    <property type="match status" value="1"/>
</dbReference>
<feature type="modified residue" description="4-aspartylphosphate" evidence="6">
    <location>
        <position position="51"/>
    </location>
</feature>
<dbReference type="FunFam" id="1.10.10.10:FF:000005">
    <property type="entry name" value="Two-component system response regulator"/>
    <property type="match status" value="1"/>
</dbReference>
<dbReference type="Gene3D" id="3.40.50.2300">
    <property type="match status" value="1"/>
</dbReference>
<dbReference type="AlphaFoldDB" id="A0A1H6V086"/>
<feature type="domain" description="OmpR/PhoB-type" evidence="9">
    <location>
        <begin position="126"/>
        <end position="224"/>
    </location>
</feature>
<evidence type="ECO:0000256" key="5">
    <source>
        <dbReference type="ARBA" id="ARBA00023163"/>
    </source>
</evidence>
<gene>
    <name evidence="10" type="ORF">SAMN04487995_2643</name>
</gene>
<dbReference type="InterPro" id="IPR036388">
    <property type="entry name" value="WH-like_DNA-bd_sf"/>
</dbReference>
<proteinExistence type="predicted"/>
<evidence type="ECO:0000256" key="1">
    <source>
        <dbReference type="ARBA" id="ARBA00022553"/>
    </source>
</evidence>
<evidence type="ECO:0000313" key="11">
    <source>
        <dbReference type="Proteomes" id="UP000199532"/>
    </source>
</evidence>
<evidence type="ECO:0000256" key="7">
    <source>
        <dbReference type="PROSITE-ProRule" id="PRU01091"/>
    </source>
</evidence>
<dbReference type="Gene3D" id="6.10.250.690">
    <property type="match status" value="1"/>
</dbReference>
<evidence type="ECO:0000256" key="2">
    <source>
        <dbReference type="ARBA" id="ARBA00023012"/>
    </source>
</evidence>
<dbReference type="InterPro" id="IPR011006">
    <property type="entry name" value="CheY-like_superfamily"/>
</dbReference>
<dbReference type="RefSeq" id="WP_090335640.1">
    <property type="nucleotide sequence ID" value="NZ_FNXY01000004.1"/>
</dbReference>
<name>A0A1H6V086_9BACT</name>
<dbReference type="GO" id="GO:0032993">
    <property type="term" value="C:protein-DNA complex"/>
    <property type="evidence" value="ECO:0007669"/>
    <property type="project" value="TreeGrafter"/>
</dbReference>
<evidence type="ECO:0000256" key="4">
    <source>
        <dbReference type="ARBA" id="ARBA00023125"/>
    </source>
</evidence>
<dbReference type="OrthoDB" id="9774822at2"/>
<dbReference type="InterPro" id="IPR039420">
    <property type="entry name" value="WalR-like"/>
</dbReference>
<keyword evidence="5" id="KW-0804">Transcription</keyword>
<evidence type="ECO:0000313" key="10">
    <source>
        <dbReference type="EMBL" id="SEI94060.1"/>
    </source>
</evidence>
<reference evidence="10 11" key="1">
    <citation type="submission" date="2016-10" db="EMBL/GenBank/DDBJ databases">
        <authorList>
            <person name="de Groot N.N."/>
        </authorList>
    </citation>
    <scope>NUCLEOTIDE SEQUENCE [LARGE SCALE GENOMIC DNA]</scope>
    <source>
        <strain evidence="10 11">DSM 19938</strain>
    </source>
</reference>
<dbReference type="Pfam" id="PF00486">
    <property type="entry name" value="Trans_reg_C"/>
    <property type="match status" value="1"/>
</dbReference>
<keyword evidence="11" id="KW-1185">Reference proteome</keyword>
<dbReference type="SMART" id="SM00448">
    <property type="entry name" value="REC"/>
    <property type="match status" value="1"/>
</dbReference>
<accession>A0A1H6V086</accession>
<dbReference type="SUPFAM" id="SSF52172">
    <property type="entry name" value="CheY-like"/>
    <property type="match status" value="1"/>
</dbReference>
<dbReference type="InterPro" id="IPR001789">
    <property type="entry name" value="Sig_transdc_resp-reg_receiver"/>
</dbReference>
<dbReference type="GO" id="GO:0000976">
    <property type="term" value="F:transcription cis-regulatory region binding"/>
    <property type="evidence" value="ECO:0007669"/>
    <property type="project" value="TreeGrafter"/>
</dbReference>
<dbReference type="PROSITE" id="PS51755">
    <property type="entry name" value="OMPR_PHOB"/>
    <property type="match status" value="1"/>
</dbReference>
<dbReference type="Gene3D" id="1.10.10.10">
    <property type="entry name" value="Winged helix-like DNA-binding domain superfamily/Winged helix DNA-binding domain"/>
    <property type="match status" value="1"/>
</dbReference>
<evidence type="ECO:0000256" key="3">
    <source>
        <dbReference type="ARBA" id="ARBA00023015"/>
    </source>
</evidence>
<dbReference type="EMBL" id="FNXY01000004">
    <property type="protein sequence ID" value="SEI94060.1"/>
    <property type="molecule type" value="Genomic_DNA"/>
</dbReference>
<organism evidence="10 11">
    <name type="scientific">Dyadobacter koreensis</name>
    <dbReference type="NCBI Taxonomy" id="408657"/>
    <lineage>
        <taxon>Bacteria</taxon>
        <taxon>Pseudomonadati</taxon>
        <taxon>Bacteroidota</taxon>
        <taxon>Cytophagia</taxon>
        <taxon>Cytophagales</taxon>
        <taxon>Spirosomataceae</taxon>
        <taxon>Dyadobacter</taxon>
    </lineage>
</organism>
<feature type="DNA-binding region" description="OmpR/PhoB-type" evidence="7">
    <location>
        <begin position="126"/>
        <end position="224"/>
    </location>
</feature>
<dbReference type="PANTHER" id="PTHR48111:SF22">
    <property type="entry name" value="REGULATOR OF RPOS"/>
    <property type="match status" value="1"/>
</dbReference>
<dbReference type="PROSITE" id="PS50110">
    <property type="entry name" value="RESPONSE_REGULATORY"/>
    <property type="match status" value="1"/>
</dbReference>
<evidence type="ECO:0000259" key="8">
    <source>
        <dbReference type="PROSITE" id="PS50110"/>
    </source>
</evidence>